<dbReference type="InterPro" id="IPR018988">
    <property type="entry name" value="DUF2000"/>
</dbReference>
<gene>
    <name evidence="1" type="ORF">LCGC14_2225050</name>
</gene>
<reference evidence="1" key="1">
    <citation type="journal article" date="2015" name="Nature">
        <title>Complex archaea that bridge the gap between prokaryotes and eukaryotes.</title>
        <authorList>
            <person name="Spang A."/>
            <person name="Saw J.H."/>
            <person name="Jorgensen S.L."/>
            <person name="Zaremba-Niedzwiedzka K."/>
            <person name="Martijn J."/>
            <person name="Lind A.E."/>
            <person name="van Eijk R."/>
            <person name="Schleper C."/>
            <person name="Guy L."/>
            <person name="Ettema T.J."/>
        </authorList>
    </citation>
    <scope>NUCLEOTIDE SEQUENCE</scope>
</reference>
<sequence length="66" mass="8155">MYKYYSERVYEITDHNFSDYNSALNKIREWNYNDDGKEEDLTYFEIVLLGDWNKVAELTKNFSLWR</sequence>
<protein>
    <submittedName>
        <fullName evidence="1">Uncharacterized protein</fullName>
    </submittedName>
</protein>
<dbReference type="AlphaFoldDB" id="A0A0F9FMF7"/>
<comment type="caution">
    <text evidence="1">The sequence shown here is derived from an EMBL/GenBank/DDBJ whole genome shotgun (WGS) entry which is preliminary data.</text>
</comment>
<organism evidence="1">
    <name type="scientific">marine sediment metagenome</name>
    <dbReference type="NCBI Taxonomy" id="412755"/>
    <lineage>
        <taxon>unclassified sequences</taxon>
        <taxon>metagenomes</taxon>
        <taxon>ecological metagenomes</taxon>
    </lineage>
</organism>
<name>A0A0F9FMF7_9ZZZZ</name>
<evidence type="ECO:0000313" key="1">
    <source>
        <dbReference type="EMBL" id="KKL58470.1"/>
    </source>
</evidence>
<accession>A0A0F9FMF7</accession>
<dbReference type="Pfam" id="PF09391">
    <property type="entry name" value="DUF2000"/>
    <property type="match status" value="1"/>
</dbReference>
<dbReference type="EMBL" id="LAZR01029814">
    <property type="protein sequence ID" value="KKL58470.1"/>
    <property type="molecule type" value="Genomic_DNA"/>
</dbReference>
<proteinExistence type="predicted"/>